<comment type="subcellular location">
    <subcellularLocation>
        <location evidence="1">Cell membrane</location>
        <topology evidence="1">Multi-pass membrane protein</topology>
    </subcellularLocation>
</comment>
<keyword evidence="1" id="KW-1133">Transmembrane helix</keyword>
<dbReference type="EMBL" id="JBHRTI010000010">
    <property type="protein sequence ID" value="MFC3149220.1"/>
    <property type="molecule type" value="Genomic_DNA"/>
</dbReference>
<reference evidence="3" key="1">
    <citation type="journal article" date="2019" name="Int. J. Syst. Evol. Microbiol.">
        <title>The Global Catalogue of Microorganisms (GCM) 10K type strain sequencing project: providing services to taxonomists for standard genome sequencing and annotation.</title>
        <authorList>
            <consortium name="The Broad Institute Genomics Platform"/>
            <consortium name="The Broad Institute Genome Sequencing Center for Infectious Disease"/>
            <person name="Wu L."/>
            <person name="Ma J."/>
        </authorList>
    </citation>
    <scope>NUCLEOTIDE SEQUENCE [LARGE SCALE GENOMIC DNA]</scope>
    <source>
        <strain evidence="3">KCTC 52168</strain>
    </source>
</reference>
<protein>
    <recommendedName>
        <fullName evidence="1">SURF1-like protein</fullName>
    </recommendedName>
</protein>
<dbReference type="InterPro" id="IPR002994">
    <property type="entry name" value="Surf1/Shy1"/>
</dbReference>
<comment type="caution">
    <text evidence="2">The sequence shown here is derived from an EMBL/GenBank/DDBJ whole genome shotgun (WGS) entry which is preliminary data.</text>
</comment>
<name>A0ABV7H650_9BURK</name>
<evidence type="ECO:0000313" key="3">
    <source>
        <dbReference type="Proteomes" id="UP001595556"/>
    </source>
</evidence>
<accession>A0ABV7H650</accession>
<dbReference type="RefSeq" id="WP_377305816.1">
    <property type="nucleotide sequence ID" value="NZ_CP180191.1"/>
</dbReference>
<dbReference type="Proteomes" id="UP001595556">
    <property type="component" value="Unassembled WGS sequence"/>
</dbReference>
<evidence type="ECO:0000313" key="2">
    <source>
        <dbReference type="EMBL" id="MFC3149220.1"/>
    </source>
</evidence>
<dbReference type="Pfam" id="PF02104">
    <property type="entry name" value="SURF1"/>
    <property type="match status" value="1"/>
</dbReference>
<proteinExistence type="inferred from homology"/>
<organism evidence="2 3">
    <name type="scientific">Piscinibacterium candidicorallinum</name>
    <dbReference type="NCBI Taxonomy" id="1793872"/>
    <lineage>
        <taxon>Bacteria</taxon>
        <taxon>Pseudomonadati</taxon>
        <taxon>Pseudomonadota</taxon>
        <taxon>Betaproteobacteria</taxon>
        <taxon>Burkholderiales</taxon>
        <taxon>Piscinibacterium</taxon>
    </lineage>
</organism>
<dbReference type="PROSITE" id="PS50895">
    <property type="entry name" value="SURF1"/>
    <property type="match status" value="1"/>
</dbReference>
<gene>
    <name evidence="2" type="ORF">ACFOEN_16480</name>
</gene>
<keyword evidence="1" id="KW-1003">Cell membrane</keyword>
<comment type="similarity">
    <text evidence="1">Belongs to the SURF1 family.</text>
</comment>
<comment type="caution">
    <text evidence="1">Lacks conserved residue(s) required for the propagation of feature annotation.</text>
</comment>
<sequence>MQARSRPGMRYWVAVLAGLGMMALALWAAGWQGERAQYKRELAQAMNAATAAAPLDLDRASPADADEHRQARMTATWLPHLAVYLDNRTLDGRVGRIVLMPARTASGQYLLVNRGWVPQGAGLRTQLPAVPTPTEAVFIEGRLARDVPAFSRRGDAYPGPLPALWPNFDWAAWQTLSGLSSAQWVLVQTSAARSGQSADAPALDDGLVRRWTPPQTDIAKHQGYRFQWLAIALLAFGLTLFFGLKPWIRRP</sequence>
<dbReference type="CDD" id="cd06662">
    <property type="entry name" value="SURF1"/>
    <property type="match status" value="1"/>
</dbReference>
<feature type="transmembrane region" description="Helical" evidence="1">
    <location>
        <begin position="226"/>
        <end position="244"/>
    </location>
</feature>
<evidence type="ECO:0000256" key="1">
    <source>
        <dbReference type="RuleBase" id="RU363076"/>
    </source>
</evidence>
<keyword evidence="1" id="KW-0472">Membrane</keyword>
<keyword evidence="1" id="KW-0812">Transmembrane</keyword>
<keyword evidence="3" id="KW-1185">Reference proteome</keyword>